<sequence>MLVDLTLPYADTTAADLSFALGMPPAPALHVLEIPELGLQLRLLGASHQVMMGELSETVACLPGQRPDLPGTVTDERYRFAAEIRTLTPAEMSAEVSRLRAELSGHPHGLVGQFPGDPDAITALLAYPDGADAVGWRTWHAYPQTGELVETTTSVRLGAAA</sequence>
<dbReference type="AlphaFoldDB" id="A0AAE3W3X3"/>
<dbReference type="Pfam" id="PF10936">
    <property type="entry name" value="DUF2617"/>
    <property type="match status" value="1"/>
</dbReference>
<protein>
    <recommendedName>
        <fullName evidence="3">DUF2617 domain-containing protein</fullName>
    </recommendedName>
</protein>
<dbReference type="EMBL" id="JAUSUZ010000001">
    <property type="protein sequence ID" value="MDQ0367885.1"/>
    <property type="molecule type" value="Genomic_DNA"/>
</dbReference>
<comment type="caution">
    <text evidence="1">The sequence shown here is derived from an EMBL/GenBank/DDBJ whole genome shotgun (WGS) entry which is preliminary data.</text>
</comment>
<evidence type="ECO:0008006" key="3">
    <source>
        <dbReference type="Google" id="ProtNLM"/>
    </source>
</evidence>
<dbReference type="Proteomes" id="UP001240236">
    <property type="component" value="Unassembled WGS sequence"/>
</dbReference>
<reference evidence="1 2" key="1">
    <citation type="submission" date="2023-07" db="EMBL/GenBank/DDBJ databases">
        <title>Sequencing the genomes of 1000 actinobacteria strains.</title>
        <authorList>
            <person name="Klenk H.-P."/>
        </authorList>
    </citation>
    <scope>NUCLEOTIDE SEQUENCE [LARGE SCALE GENOMIC DNA]</scope>
    <source>
        <strain evidence="1 2">DSM 44709</strain>
    </source>
</reference>
<keyword evidence="2" id="KW-1185">Reference proteome</keyword>
<accession>A0AAE3W3X3</accession>
<organism evidence="1 2">
    <name type="scientific">Catenuloplanes indicus</name>
    <dbReference type="NCBI Taxonomy" id="137267"/>
    <lineage>
        <taxon>Bacteria</taxon>
        <taxon>Bacillati</taxon>
        <taxon>Actinomycetota</taxon>
        <taxon>Actinomycetes</taxon>
        <taxon>Micromonosporales</taxon>
        <taxon>Micromonosporaceae</taxon>
        <taxon>Catenuloplanes</taxon>
    </lineage>
</organism>
<proteinExistence type="predicted"/>
<evidence type="ECO:0000313" key="2">
    <source>
        <dbReference type="Proteomes" id="UP001240236"/>
    </source>
</evidence>
<gene>
    <name evidence="1" type="ORF">J2S42_004554</name>
</gene>
<evidence type="ECO:0000313" key="1">
    <source>
        <dbReference type="EMBL" id="MDQ0367885.1"/>
    </source>
</evidence>
<name>A0AAE3W3X3_9ACTN</name>
<dbReference type="RefSeq" id="WP_307242217.1">
    <property type="nucleotide sequence ID" value="NZ_JAUSUZ010000001.1"/>
</dbReference>
<dbReference type="InterPro" id="IPR024486">
    <property type="entry name" value="DUF2617"/>
</dbReference>